<reference evidence="2 3" key="1">
    <citation type="submission" date="2020-11" db="EMBL/GenBank/DDBJ databases">
        <title>WGS of Herminiimonas contaminans strain Marseille-Q4544 isolated from planarians Schmidtea mediterranea.</title>
        <authorList>
            <person name="Kangale L."/>
        </authorList>
    </citation>
    <scope>NUCLEOTIDE SEQUENCE [LARGE SCALE GENOMIC DNA]</scope>
    <source>
        <strain evidence="2 3">Marseille-Q4544</strain>
    </source>
</reference>
<organism evidence="2 3">
    <name type="scientific">Herminiimonas contaminans</name>
    <dbReference type="NCBI Taxonomy" id="1111140"/>
    <lineage>
        <taxon>Bacteria</taxon>
        <taxon>Pseudomonadati</taxon>
        <taxon>Pseudomonadota</taxon>
        <taxon>Betaproteobacteria</taxon>
        <taxon>Burkholderiales</taxon>
        <taxon>Oxalobacteraceae</taxon>
        <taxon>Herminiimonas</taxon>
    </lineage>
</organism>
<dbReference type="RefSeq" id="WP_195875000.1">
    <property type="nucleotide sequence ID" value="NZ_JADOEL010000003.1"/>
</dbReference>
<gene>
    <name evidence="2" type="ORF">IXC47_06095</name>
</gene>
<sequence length="556" mass="59835">MAAITYMDFSGGLDRRLPISVQDANKLWTLRNAYVTLGKRLKKRPCLRKRAEGLTGSFGLKAINGRLNVFCDATSGYFPPIEVDSIELGAPSWANGTALRDVHYADIFNGFPYIVAQYENGAIAHHYVDVTAKTFTITVASPAVVTLTDHGYVAGQEIVFSTTGALPTGLTAGTVYYVLPLTPTPSASSFQVSATPGGPAINTTGTQSGVHTSTTRTPITDPNNPRSISVTKAASRVFAIGGEVVRYCAAGGPRDWTTASDAGFLPVALQQDTKSGCTAVGTFQDSLVVFFSENAQIWNVAVDPSANTISKRNAGAGCEAPLSLASFANDLMFLSPYGFRSMTVQAVNSRIDDADVGVPIDTLVQPDVDFTGNLTDGNQIFGGWIHQLGQYWAVFDMETYSKAWVYTYSKSSKLACWSEYIFPIKIEAITTLAGKVYLRSEDVLYDVVDDSTSDDGALVNVEIQMAFQDAKSPGVAKQVYGADLVVAGSPDLSYKYDPRDLGKESIPQRITGDTRPDDIVPVEIQCPAIAPVFRHALDEAFELDALTLYYNPLGTL</sequence>
<evidence type="ECO:0000256" key="1">
    <source>
        <dbReference type="SAM" id="MobiDB-lite"/>
    </source>
</evidence>
<keyword evidence="3" id="KW-1185">Reference proteome</keyword>
<feature type="region of interest" description="Disordered" evidence="1">
    <location>
        <begin position="201"/>
        <end position="226"/>
    </location>
</feature>
<dbReference type="EMBL" id="JADOEL010000003">
    <property type="protein sequence ID" value="MBF8177246.1"/>
    <property type="molecule type" value="Genomic_DNA"/>
</dbReference>
<comment type="caution">
    <text evidence="2">The sequence shown here is derived from an EMBL/GenBank/DDBJ whole genome shotgun (WGS) entry which is preliminary data.</text>
</comment>
<proteinExistence type="predicted"/>
<evidence type="ECO:0000313" key="2">
    <source>
        <dbReference type="EMBL" id="MBF8177246.1"/>
    </source>
</evidence>
<accession>A0ABS0EQW5</accession>
<protein>
    <recommendedName>
        <fullName evidence="4">Ubiquitin-activating enzyme E1 FCCH domain-containing protein</fullName>
    </recommendedName>
</protein>
<evidence type="ECO:0008006" key="4">
    <source>
        <dbReference type="Google" id="ProtNLM"/>
    </source>
</evidence>
<dbReference type="Proteomes" id="UP000657372">
    <property type="component" value="Unassembled WGS sequence"/>
</dbReference>
<evidence type="ECO:0000313" key="3">
    <source>
        <dbReference type="Proteomes" id="UP000657372"/>
    </source>
</evidence>
<name>A0ABS0EQW5_9BURK</name>